<protein>
    <submittedName>
        <fullName evidence="1">Uncharacterized protein</fullName>
    </submittedName>
</protein>
<proteinExistence type="predicted"/>
<name>A0A0E9QXF9_ANGAN</name>
<reference evidence="1" key="2">
    <citation type="journal article" date="2015" name="Fish Shellfish Immunol.">
        <title>Early steps in the European eel (Anguilla anguilla)-Vibrio vulnificus interaction in the gills: Role of the RtxA13 toxin.</title>
        <authorList>
            <person name="Callol A."/>
            <person name="Pajuelo D."/>
            <person name="Ebbesson L."/>
            <person name="Teles M."/>
            <person name="MacKenzie S."/>
            <person name="Amaro C."/>
        </authorList>
    </citation>
    <scope>NUCLEOTIDE SEQUENCE</scope>
</reference>
<sequence length="86" mass="9275">MTCTFGAYSDSGDLFVFMFPVLHPSNRGLTRNDSPLCFAAMFRRYVPPLCSAAGPRTFFSRVVLRGWKCGLGFAGGGCVGLRTASV</sequence>
<dbReference type="AlphaFoldDB" id="A0A0E9QXF9"/>
<evidence type="ECO:0000313" key="1">
    <source>
        <dbReference type="EMBL" id="JAH21167.1"/>
    </source>
</evidence>
<accession>A0A0E9QXF9</accession>
<reference evidence="1" key="1">
    <citation type="submission" date="2014-11" db="EMBL/GenBank/DDBJ databases">
        <authorList>
            <person name="Amaro Gonzalez C."/>
        </authorList>
    </citation>
    <scope>NUCLEOTIDE SEQUENCE</scope>
</reference>
<organism evidence="1">
    <name type="scientific">Anguilla anguilla</name>
    <name type="common">European freshwater eel</name>
    <name type="synonym">Muraena anguilla</name>
    <dbReference type="NCBI Taxonomy" id="7936"/>
    <lineage>
        <taxon>Eukaryota</taxon>
        <taxon>Metazoa</taxon>
        <taxon>Chordata</taxon>
        <taxon>Craniata</taxon>
        <taxon>Vertebrata</taxon>
        <taxon>Euteleostomi</taxon>
        <taxon>Actinopterygii</taxon>
        <taxon>Neopterygii</taxon>
        <taxon>Teleostei</taxon>
        <taxon>Anguilliformes</taxon>
        <taxon>Anguillidae</taxon>
        <taxon>Anguilla</taxon>
    </lineage>
</organism>
<dbReference type="EMBL" id="GBXM01087410">
    <property type="protein sequence ID" value="JAH21167.1"/>
    <property type="molecule type" value="Transcribed_RNA"/>
</dbReference>